<dbReference type="Proteomes" id="UP001231189">
    <property type="component" value="Unassembled WGS sequence"/>
</dbReference>
<evidence type="ECO:0000313" key="1">
    <source>
        <dbReference type="EMBL" id="KAK1632822.1"/>
    </source>
</evidence>
<protein>
    <submittedName>
        <fullName evidence="1">Uncharacterized protein</fullName>
    </submittedName>
</protein>
<dbReference type="EMBL" id="JAUUTY010000005">
    <property type="protein sequence ID" value="KAK1632822.1"/>
    <property type="molecule type" value="Genomic_DNA"/>
</dbReference>
<name>A0AAD8W2V5_LOLMU</name>
<keyword evidence="2" id="KW-1185">Reference proteome</keyword>
<sequence length="227" mass="24226">MPKWREHRVVLVVRRHRSGGAVGARRCPAGAVARRGRRGLVQVVVGLRIEVNHGDGGTRWRSRRPAVASDLLKEPSLPLRLLPSCPRPRSLVEGHGVVGGDEVLEGPRHDGLEDCVVLGAVDLLHLHLHLHLPLAGGVWFALGAEVVEGSRMTIPPPLRARLLGGETGSCFTGAHDGRSRAARLAPRPSRPPLAAVPCPTLEPACRARAGRGAPALRPSNPTPWCAC</sequence>
<accession>A0AAD8W2V5</accession>
<dbReference type="AlphaFoldDB" id="A0AAD8W2V5"/>
<organism evidence="1 2">
    <name type="scientific">Lolium multiflorum</name>
    <name type="common">Italian ryegrass</name>
    <name type="synonym">Lolium perenne subsp. multiflorum</name>
    <dbReference type="NCBI Taxonomy" id="4521"/>
    <lineage>
        <taxon>Eukaryota</taxon>
        <taxon>Viridiplantae</taxon>
        <taxon>Streptophyta</taxon>
        <taxon>Embryophyta</taxon>
        <taxon>Tracheophyta</taxon>
        <taxon>Spermatophyta</taxon>
        <taxon>Magnoliopsida</taxon>
        <taxon>Liliopsida</taxon>
        <taxon>Poales</taxon>
        <taxon>Poaceae</taxon>
        <taxon>BOP clade</taxon>
        <taxon>Pooideae</taxon>
        <taxon>Poodae</taxon>
        <taxon>Poeae</taxon>
        <taxon>Poeae Chloroplast Group 2 (Poeae type)</taxon>
        <taxon>Loliodinae</taxon>
        <taxon>Loliinae</taxon>
        <taxon>Lolium</taxon>
    </lineage>
</organism>
<proteinExistence type="predicted"/>
<gene>
    <name evidence="1" type="ORF">QYE76_007137</name>
</gene>
<reference evidence="1" key="1">
    <citation type="submission" date="2023-07" db="EMBL/GenBank/DDBJ databases">
        <title>A chromosome-level genome assembly of Lolium multiflorum.</title>
        <authorList>
            <person name="Chen Y."/>
            <person name="Copetti D."/>
            <person name="Kolliker R."/>
            <person name="Studer B."/>
        </authorList>
    </citation>
    <scope>NUCLEOTIDE SEQUENCE</scope>
    <source>
        <strain evidence="1">02402/16</strain>
        <tissue evidence="1">Leaf</tissue>
    </source>
</reference>
<evidence type="ECO:0000313" key="2">
    <source>
        <dbReference type="Proteomes" id="UP001231189"/>
    </source>
</evidence>
<comment type="caution">
    <text evidence="1">The sequence shown here is derived from an EMBL/GenBank/DDBJ whole genome shotgun (WGS) entry which is preliminary data.</text>
</comment>